<comment type="caution">
    <text evidence="2">The sequence shown here is derived from an EMBL/GenBank/DDBJ whole genome shotgun (WGS) entry which is preliminary data.</text>
</comment>
<evidence type="ECO:0000313" key="2">
    <source>
        <dbReference type="EMBL" id="ETA81231.1"/>
    </source>
</evidence>
<dbReference type="InterPro" id="IPR000073">
    <property type="entry name" value="AB_hydrolase_1"/>
</dbReference>
<dbReference type="SUPFAM" id="SSF53474">
    <property type="entry name" value="alpha/beta-Hydrolases"/>
    <property type="match status" value="1"/>
</dbReference>
<dbReference type="AlphaFoldDB" id="V7I7I1"/>
<accession>V7I7I1</accession>
<dbReference type="eggNOG" id="COG0596">
    <property type="taxonomic scope" value="Bacteria"/>
</dbReference>
<evidence type="ECO:0000313" key="3">
    <source>
        <dbReference type="Proteomes" id="UP000017747"/>
    </source>
</evidence>
<evidence type="ECO:0000259" key="1">
    <source>
        <dbReference type="Pfam" id="PF12697"/>
    </source>
</evidence>
<organism evidence="2 3">
    <name type="scientific">Youngiibacter fragilis 232.1</name>
    <dbReference type="NCBI Taxonomy" id="994573"/>
    <lineage>
        <taxon>Bacteria</taxon>
        <taxon>Bacillati</taxon>
        <taxon>Bacillota</taxon>
        <taxon>Clostridia</taxon>
        <taxon>Eubacteriales</taxon>
        <taxon>Clostridiaceae</taxon>
        <taxon>Youngiibacter</taxon>
    </lineage>
</organism>
<dbReference type="Proteomes" id="UP000017747">
    <property type="component" value="Unassembled WGS sequence"/>
</dbReference>
<dbReference type="Gene3D" id="3.40.50.1820">
    <property type="entry name" value="alpha/beta hydrolase"/>
    <property type="match status" value="1"/>
</dbReference>
<dbReference type="InterPro" id="IPR029058">
    <property type="entry name" value="AB_hydrolase_fold"/>
</dbReference>
<sequence length="251" mass="28630">MTMRFIELGDLRNPVLLLIHGAGTSWNLKYATVIESLSERYYLIIPVLDGHDPEVRSDFNSLEEEAERIEDHIIHNHEGRVQFAHGGSMGGNILIVILARGRIRVGKAVLEAPYCVPMGMFAHVTSRMLAAQITAMKKGGNIPLMKRITGIRDTTSKVLFDGITGKSMRRSILECHRFRIPPRLLMTDAEVIFWQGSEEPFAYRSARNLRRYLPDMKIKVFKSSGHGQLMDVQPEKWLSELSMEFQQLQHE</sequence>
<dbReference type="EMBL" id="AXUN02000146">
    <property type="protein sequence ID" value="ETA81231.1"/>
    <property type="molecule type" value="Genomic_DNA"/>
</dbReference>
<gene>
    <name evidence="2" type="ORF">T472_0207880</name>
</gene>
<proteinExistence type="predicted"/>
<reference evidence="2 3" key="1">
    <citation type="journal article" date="2014" name="Genome Announc.">
        <title>Genome Sequence of Youngiibacter fragilis, the Type Strain of the Genus Youngiibacter.</title>
        <authorList>
            <person name="Wawrik C.B."/>
            <person name="Callaghan A.V."/>
            <person name="Stamps B.W."/>
            <person name="Wawrik B."/>
        </authorList>
    </citation>
    <scope>NUCLEOTIDE SEQUENCE [LARGE SCALE GENOMIC DNA]</scope>
    <source>
        <strain evidence="2 3">232.1</strain>
    </source>
</reference>
<protein>
    <recommendedName>
        <fullName evidence="1">AB hydrolase-1 domain-containing protein</fullName>
    </recommendedName>
</protein>
<dbReference type="STRING" id="994573.T472_0207880"/>
<feature type="domain" description="AB hydrolase-1" evidence="1">
    <location>
        <begin position="16"/>
        <end position="234"/>
    </location>
</feature>
<keyword evidence="3" id="KW-1185">Reference proteome</keyword>
<name>V7I7I1_9CLOT</name>
<dbReference type="Pfam" id="PF12697">
    <property type="entry name" value="Abhydrolase_6"/>
    <property type="match status" value="1"/>
</dbReference>